<dbReference type="EMBL" id="JAAONZ010000016">
    <property type="protein sequence ID" value="NHO67342.1"/>
    <property type="molecule type" value="Genomic_DNA"/>
</dbReference>
<name>A0A9E5MN94_9GAMM</name>
<dbReference type="RefSeq" id="WP_167189864.1">
    <property type="nucleotide sequence ID" value="NZ_JAAONZ010000016.1"/>
</dbReference>
<accession>A0A9E5MN94</accession>
<dbReference type="AlphaFoldDB" id="A0A9E5MN94"/>
<comment type="caution">
    <text evidence="2">The sequence shown here is derived from an EMBL/GenBank/DDBJ whole genome shotgun (WGS) entry which is preliminary data.</text>
</comment>
<evidence type="ECO:0000256" key="1">
    <source>
        <dbReference type="SAM" id="MobiDB-lite"/>
    </source>
</evidence>
<dbReference type="Proteomes" id="UP000787472">
    <property type="component" value="Unassembled WGS sequence"/>
</dbReference>
<evidence type="ECO:0000313" key="2">
    <source>
        <dbReference type="EMBL" id="NHO67342.1"/>
    </source>
</evidence>
<feature type="region of interest" description="Disordered" evidence="1">
    <location>
        <begin position="100"/>
        <end position="145"/>
    </location>
</feature>
<organism evidence="2 3">
    <name type="scientific">Pseudomaricurvus hydrocarbonicus</name>
    <dbReference type="NCBI Taxonomy" id="1470433"/>
    <lineage>
        <taxon>Bacteria</taxon>
        <taxon>Pseudomonadati</taxon>
        <taxon>Pseudomonadota</taxon>
        <taxon>Gammaproteobacteria</taxon>
        <taxon>Cellvibrionales</taxon>
        <taxon>Cellvibrionaceae</taxon>
        <taxon>Pseudomaricurvus</taxon>
    </lineage>
</organism>
<feature type="compositionally biased region" description="Acidic residues" evidence="1">
    <location>
        <begin position="136"/>
        <end position="145"/>
    </location>
</feature>
<reference evidence="2" key="1">
    <citation type="submission" date="2020-03" db="EMBL/GenBank/DDBJ databases">
        <authorList>
            <person name="Guo F."/>
        </authorList>
    </citation>
    <scope>NUCLEOTIDE SEQUENCE</scope>
    <source>
        <strain evidence="2">JCM 30134</strain>
    </source>
</reference>
<feature type="compositionally biased region" description="Acidic residues" evidence="1">
    <location>
        <begin position="115"/>
        <end position="124"/>
    </location>
</feature>
<gene>
    <name evidence="2" type="ORF">G8770_17485</name>
</gene>
<protein>
    <submittedName>
        <fullName evidence="2">Uncharacterized protein</fullName>
    </submittedName>
</protein>
<sequence>MNVSISGYLTYVCNRCRKSGTVEGKSLTFGEDTSPEAQDDEYVRYVAQYDTSCASCGNTVHIELDVWEYPVAAVNYCYYSEQGVGNIECEFTIDHYFDDENSSNGDVHSEPDEARNDEEYDDEEKLFNESPIEPGYTDEYEDDDY</sequence>
<keyword evidence="3" id="KW-1185">Reference proteome</keyword>
<evidence type="ECO:0000313" key="3">
    <source>
        <dbReference type="Proteomes" id="UP000787472"/>
    </source>
</evidence>
<proteinExistence type="predicted"/>